<accession>A0A1L3NL98</accession>
<dbReference type="EMBL" id="CP013243">
    <property type="protein sequence ID" value="APH16831.1"/>
    <property type="molecule type" value="Genomic_DNA"/>
</dbReference>
<dbReference type="Proteomes" id="UP000182204">
    <property type="component" value="Chromosome"/>
</dbReference>
<dbReference type="RefSeq" id="WP_072586314.1">
    <property type="nucleotide sequence ID" value="NZ_CP013243.1"/>
</dbReference>
<protein>
    <submittedName>
        <fullName evidence="1">Uncharacterized protein</fullName>
    </submittedName>
</protein>
<name>A0A1L3NL98_CLOSG</name>
<evidence type="ECO:0000313" key="2">
    <source>
        <dbReference type="Proteomes" id="UP000182204"/>
    </source>
</evidence>
<sequence length="357" mass="41271">MAEYLGTVKLGTFYHNGEALSLPTRPWYSNKYPGSLSSRGNGNIPTFSGEIKDWTIGDTSSDDNKKLKWVKIKDGNKTLLICDRNILNNISWDTLNEAGYVDGTKITIDGNDYLCRLLTGGNNYRSGTDEYSGGTPTDNEWDRFIWNEDGIKGLPIPTTSDLDKTLDYDDLDGEHNKLWSWWANCSWCKEIYKENTDSRVWRGYYSAHYFDYDKSYYTTNKPYGWRPVLEVLNSDNENSDTKKFLIKQNDNYYTIDNGYIDLGQADTTNDLNNLFDKHGFKDLYLITKEFNGKKIHMSKDKNDIWETDSELDMNKVEGDVQLVEENNEKYIKYGSGECDIPDEIKKINEGKFKILMK</sequence>
<proteinExistence type="predicted"/>
<evidence type="ECO:0000313" key="1">
    <source>
        <dbReference type="EMBL" id="APH16831.1"/>
    </source>
</evidence>
<dbReference type="AlphaFoldDB" id="A0A1L3NL98"/>
<organism evidence="1 2">
    <name type="scientific">Clostridium sporogenes</name>
    <dbReference type="NCBI Taxonomy" id="1509"/>
    <lineage>
        <taxon>Bacteria</taxon>
        <taxon>Bacillati</taxon>
        <taxon>Bacillota</taxon>
        <taxon>Clostridia</taxon>
        <taxon>Eubacteriales</taxon>
        <taxon>Clostridiaceae</taxon>
        <taxon>Clostridium</taxon>
    </lineage>
</organism>
<gene>
    <name evidence="1" type="ORF">NPD5_2910</name>
</gene>
<reference evidence="1 2" key="1">
    <citation type="submission" date="2015-11" db="EMBL/GenBank/DDBJ databases">
        <authorList>
            <person name="Hill K.K."/>
            <person name="Shirey T.B."/>
            <person name="Raphael B."/>
            <person name="Daligault H.E."/>
            <person name="Davenport K.W."/>
            <person name="Bruce D.C."/>
            <person name="Foley B.T."/>
            <person name="Johnson S.L."/>
        </authorList>
    </citation>
    <scope>NUCLEOTIDE SEQUENCE [LARGE SCALE GENOMIC DNA]</scope>
    <source>
        <strain evidence="1 2">CDC_1632</strain>
    </source>
</reference>